<keyword evidence="5" id="KW-1185">Reference proteome</keyword>
<feature type="transmembrane region" description="Helical" evidence="2">
    <location>
        <begin position="154"/>
        <end position="175"/>
    </location>
</feature>
<dbReference type="EMBL" id="BEXD01004078">
    <property type="protein sequence ID" value="GBC06479.1"/>
    <property type="molecule type" value="Genomic_DNA"/>
</dbReference>
<dbReference type="EMBL" id="BLAL01000086">
    <property type="protein sequence ID" value="GES84815.1"/>
    <property type="molecule type" value="Genomic_DNA"/>
</dbReference>
<dbReference type="AlphaFoldDB" id="A0A2Z6SK07"/>
<gene>
    <name evidence="4" type="ORF">RCL2_001190800</name>
    <name evidence="3" type="ORF">RclHR1_06870010</name>
</gene>
<evidence type="ECO:0000313" key="4">
    <source>
        <dbReference type="EMBL" id="GES84815.1"/>
    </source>
</evidence>
<proteinExistence type="predicted"/>
<evidence type="ECO:0000313" key="5">
    <source>
        <dbReference type="Proteomes" id="UP000247702"/>
    </source>
</evidence>
<keyword evidence="2" id="KW-0812">Transmembrane</keyword>
<keyword evidence="2" id="KW-1133">Transmembrane helix</keyword>
<sequence>MEQVTNGPTITDNKQEAESHSLVGTFKEKSTRVQEKSSFFKDSKDSTQGKSTLYEDVAREKSSSYNGIAQERSSFSKSVAQGKSPLYKYNDYRSIANIVQEKPIYRDTVQKKATLYKATAQQFGNSFIFSIMEYIRPLTNLFGYFWNNFAPLRWFVYTLLTFCSVPTAIFIGWAVLCFSGVIALAGVGITIAEGFFLFLGMSVFLPVAIILCIVAFVIVVFLTFAWIGLRSSVTVYEYFNKSSNVEIERVTEANKSEDDF</sequence>
<reference evidence="3 5" key="1">
    <citation type="submission" date="2017-11" db="EMBL/GenBank/DDBJ databases">
        <title>The genome of Rhizophagus clarus HR1 reveals common genetic basis of auxotrophy among arbuscular mycorrhizal fungi.</title>
        <authorList>
            <person name="Kobayashi Y."/>
        </authorList>
    </citation>
    <scope>NUCLEOTIDE SEQUENCE [LARGE SCALE GENOMIC DNA]</scope>
    <source>
        <strain evidence="3 5">HR1</strain>
    </source>
</reference>
<keyword evidence="2" id="KW-0472">Membrane</keyword>
<name>A0A2Z6SK07_9GLOM</name>
<reference evidence="4" key="2">
    <citation type="submission" date="2019-10" db="EMBL/GenBank/DDBJ databases">
        <title>Conservation and host-specific expression of non-tandemly repeated heterogenous ribosome RNA gene in arbuscular mycorrhizal fungi.</title>
        <authorList>
            <person name="Maeda T."/>
            <person name="Kobayashi Y."/>
            <person name="Nakagawa T."/>
            <person name="Ezawa T."/>
            <person name="Yamaguchi K."/>
            <person name="Bino T."/>
            <person name="Nishimoto Y."/>
            <person name="Shigenobu S."/>
            <person name="Kawaguchi M."/>
        </authorList>
    </citation>
    <scope>NUCLEOTIDE SEQUENCE</scope>
    <source>
        <strain evidence="4">HR1</strain>
    </source>
</reference>
<dbReference type="STRING" id="94130.A0A2Z6SK07"/>
<dbReference type="OrthoDB" id="2337700at2759"/>
<organism evidence="3 5">
    <name type="scientific">Rhizophagus clarus</name>
    <dbReference type="NCBI Taxonomy" id="94130"/>
    <lineage>
        <taxon>Eukaryota</taxon>
        <taxon>Fungi</taxon>
        <taxon>Fungi incertae sedis</taxon>
        <taxon>Mucoromycota</taxon>
        <taxon>Glomeromycotina</taxon>
        <taxon>Glomeromycetes</taxon>
        <taxon>Glomerales</taxon>
        <taxon>Glomeraceae</taxon>
        <taxon>Rhizophagus</taxon>
    </lineage>
</organism>
<feature type="compositionally biased region" description="Basic and acidic residues" evidence="1">
    <location>
        <begin position="26"/>
        <end position="47"/>
    </location>
</feature>
<feature type="transmembrane region" description="Helical" evidence="2">
    <location>
        <begin position="181"/>
        <end position="200"/>
    </location>
</feature>
<dbReference type="Proteomes" id="UP000247702">
    <property type="component" value="Unassembled WGS sequence"/>
</dbReference>
<feature type="region of interest" description="Disordered" evidence="1">
    <location>
        <begin position="1"/>
        <end position="51"/>
    </location>
</feature>
<protein>
    <submittedName>
        <fullName evidence="3">Uncharacterized protein</fullName>
    </submittedName>
</protein>
<evidence type="ECO:0000256" key="1">
    <source>
        <dbReference type="SAM" id="MobiDB-lite"/>
    </source>
</evidence>
<accession>A0A2Z6SK07</accession>
<feature type="transmembrane region" description="Helical" evidence="2">
    <location>
        <begin position="207"/>
        <end position="229"/>
    </location>
</feature>
<evidence type="ECO:0000256" key="2">
    <source>
        <dbReference type="SAM" id="Phobius"/>
    </source>
</evidence>
<feature type="compositionally biased region" description="Polar residues" evidence="1">
    <location>
        <begin position="1"/>
        <end position="12"/>
    </location>
</feature>
<comment type="caution">
    <text evidence="3">The sequence shown here is derived from an EMBL/GenBank/DDBJ whole genome shotgun (WGS) entry which is preliminary data.</text>
</comment>
<dbReference type="Proteomes" id="UP000615446">
    <property type="component" value="Unassembled WGS sequence"/>
</dbReference>
<evidence type="ECO:0000313" key="3">
    <source>
        <dbReference type="EMBL" id="GBC06479.1"/>
    </source>
</evidence>